<dbReference type="EMBL" id="WUTS01000001">
    <property type="protein sequence ID" value="NAW13745.1"/>
    <property type="molecule type" value="Genomic_DNA"/>
</dbReference>
<dbReference type="GO" id="GO:0080090">
    <property type="term" value="P:regulation of primary metabolic process"/>
    <property type="evidence" value="ECO:0007669"/>
    <property type="project" value="UniProtKB-ARBA"/>
</dbReference>
<dbReference type="PANTHER" id="PTHR46796">
    <property type="entry name" value="HTH-TYPE TRANSCRIPTIONAL ACTIVATOR RHAS-RELATED"/>
    <property type="match status" value="1"/>
</dbReference>
<sequence>MPGRSPAIDSVGGTLELTLAEMREERCGRQAALDRLCELLAIQLLRYLMDAGEVESGLLAGMAHPKLVKALIALHDRPEADWTLNGLAREAGMSRARFASLFRDTVGQVG</sequence>
<name>A0A7X4W135_9GAMM</name>
<comment type="caution">
    <text evidence="5">The sequence shown here is derived from an EMBL/GenBank/DDBJ whole genome shotgun (WGS) entry which is preliminary data.</text>
</comment>
<dbReference type="SUPFAM" id="SSF46689">
    <property type="entry name" value="Homeodomain-like"/>
    <property type="match status" value="1"/>
</dbReference>
<keyword evidence="6" id="KW-1185">Reference proteome</keyword>
<dbReference type="InterPro" id="IPR032783">
    <property type="entry name" value="AraC_lig"/>
</dbReference>
<dbReference type="AlphaFoldDB" id="A0A7X4W135"/>
<evidence type="ECO:0000256" key="2">
    <source>
        <dbReference type="ARBA" id="ARBA00023125"/>
    </source>
</evidence>
<accession>A0A7X4W135</accession>
<dbReference type="InterPro" id="IPR009057">
    <property type="entry name" value="Homeodomain-like_sf"/>
</dbReference>
<dbReference type="PANTHER" id="PTHR46796:SF7">
    <property type="entry name" value="ARAC FAMILY TRANSCRIPTIONAL REGULATOR"/>
    <property type="match status" value="1"/>
</dbReference>
<keyword evidence="2" id="KW-0238">DNA-binding</keyword>
<evidence type="ECO:0000313" key="5">
    <source>
        <dbReference type="EMBL" id="NAW13745.1"/>
    </source>
</evidence>
<evidence type="ECO:0000256" key="1">
    <source>
        <dbReference type="ARBA" id="ARBA00023015"/>
    </source>
</evidence>
<dbReference type="RefSeq" id="WP_161423840.1">
    <property type="nucleotide sequence ID" value="NZ_JARWMY010000001.1"/>
</dbReference>
<gene>
    <name evidence="5" type="ORF">GRB80_12930</name>
</gene>
<evidence type="ECO:0000259" key="4">
    <source>
        <dbReference type="Pfam" id="PF12852"/>
    </source>
</evidence>
<organism evidence="5 6">
    <name type="scientific">Halomonas icarae</name>
    <dbReference type="NCBI Taxonomy" id="2691040"/>
    <lineage>
        <taxon>Bacteria</taxon>
        <taxon>Pseudomonadati</taxon>
        <taxon>Pseudomonadota</taxon>
        <taxon>Gammaproteobacteria</taxon>
        <taxon>Oceanospirillales</taxon>
        <taxon>Halomonadaceae</taxon>
        <taxon>Halomonas</taxon>
    </lineage>
</organism>
<protein>
    <recommendedName>
        <fullName evidence="4">AraC-type transcription regulator ligand-binding domain-containing protein</fullName>
    </recommendedName>
</protein>
<reference evidence="5 6" key="1">
    <citation type="submission" date="2019-12" db="EMBL/GenBank/DDBJ databases">
        <title>Draft genome sequencing of Halomonas icarensis D1-1.</title>
        <authorList>
            <person name="Pandiyan K."/>
            <person name="Kushwaha P."/>
            <person name="Gowdham M."/>
            <person name="Chakdar H."/>
            <person name="Singh A."/>
            <person name="Kumar M."/>
            <person name="Saxena A.K."/>
        </authorList>
    </citation>
    <scope>NUCLEOTIDE SEQUENCE [LARGE SCALE GENOMIC DNA]</scope>
    <source>
        <strain evidence="5 6">D1-1</strain>
    </source>
</reference>
<dbReference type="InterPro" id="IPR050204">
    <property type="entry name" value="AraC_XylS_family_regulators"/>
</dbReference>
<keyword evidence="3" id="KW-0804">Transcription</keyword>
<dbReference type="Proteomes" id="UP000448235">
    <property type="component" value="Unassembled WGS sequence"/>
</dbReference>
<feature type="domain" description="AraC-type transcription regulator ligand-binding" evidence="4">
    <location>
        <begin position="6"/>
        <end position="50"/>
    </location>
</feature>
<dbReference type="Gene3D" id="1.10.10.60">
    <property type="entry name" value="Homeodomain-like"/>
    <property type="match status" value="1"/>
</dbReference>
<dbReference type="GO" id="GO:0003677">
    <property type="term" value="F:DNA binding"/>
    <property type="evidence" value="ECO:0007669"/>
    <property type="project" value="UniProtKB-KW"/>
</dbReference>
<evidence type="ECO:0000313" key="6">
    <source>
        <dbReference type="Proteomes" id="UP000448235"/>
    </source>
</evidence>
<keyword evidence="1" id="KW-0805">Transcription regulation</keyword>
<proteinExistence type="predicted"/>
<dbReference type="Pfam" id="PF12852">
    <property type="entry name" value="Cupin_6"/>
    <property type="match status" value="1"/>
</dbReference>
<evidence type="ECO:0000256" key="3">
    <source>
        <dbReference type="ARBA" id="ARBA00023163"/>
    </source>
</evidence>